<dbReference type="FunFam" id="3.40.50.720:FF:000924">
    <property type="entry name" value="GDP-mannose 4,6 dehydratase"/>
    <property type="match status" value="1"/>
</dbReference>
<dbReference type="Gene3D" id="3.40.50.720">
    <property type="entry name" value="NAD(P)-binding Rossmann-like Domain"/>
    <property type="match status" value="1"/>
</dbReference>
<evidence type="ECO:0000256" key="2">
    <source>
        <dbReference type="ARBA" id="ARBA00009263"/>
    </source>
</evidence>
<dbReference type="Pfam" id="PF16363">
    <property type="entry name" value="GDP_Man_Dehyd"/>
    <property type="match status" value="1"/>
</dbReference>
<comment type="cofactor">
    <cofactor evidence="1">
        <name>NADP(+)</name>
        <dbReference type="ChEBI" id="CHEBI:58349"/>
    </cofactor>
</comment>
<dbReference type="InterPro" id="IPR036291">
    <property type="entry name" value="NAD(P)-bd_dom_sf"/>
</dbReference>
<gene>
    <name evidence="6" type="ORF">UFOPK3547_00332</name>
</gene>
<dbReference type="GO" id="GO:0042351">
    <property type="term" value="P:'de novo' GDP-L-fucose biosynthetic process"/>
    <property type="evidence" value="ECO:0007669"/>
    <property type="project" value="TreeGrafter"/>
</dbReference>
<keyword evidence="4" id="KW-0456">Lyase</keyword>
<dbReference type="PANTHER" id="PTHR43715">
    <property type="entry name" value="GDP-MANNOSE 4,6-DEHYDRATASE"/>
    <property type="match status" value="1"/>
</dbReference>
<dbReference type="InterPro" id="IPR006368">
    <property type="entry name" value="GDP_Man_deHydtase"/>
</dbReference>
<feature type="domain" description="NAD(P)-binding" evidence="5">
    <location>
        <begin position="5"/>
        <end position="311"/>
    </location>
</feature>
<sequence>MPRALITGIGGQDGSYLAELLLADGYEVVGFGRAAGLEGNSNLAAVADRVSLLTGDLLEPGSLARAVEEAEADEIYHMAAPTFVPDSWNDPSETMTAIVGSTAEMLAAAVASASPPRIWLSASAEIFGDTDRSPQDELSLARPRSPYGVAKLAALGLLRTMREQHGLFACGGILYNHESPRRPLRFLPRKVTRGAAAIALGQQEQLVLGDLDATRDWSDARDVVGGAVLAMRAEVPRDYVLASGVGHSVRELVEIAFDAAGIGGEFQSRVSVDPQFVRPPEAVAQLGDPGLAERELGWERRFSFEQTIAEMVAADLADLGG</sequence>
<evidence type="ECO:0000256" key="3">
    <source>
        <dbReference type="ARBA" id="ARBA00011989"/>
    </source>
</evidence>
<evidence type="ECO:0000256" key="1">
    <source>
        <dbReference type="ARBA" id="ARBA00001937"/>
    </source>
</evidence>
<comment type="similarity">
    <text evidence="2">Belongs to the NAD(P)-dependent epimerase/dehydratase family. GDP-mannose 4,6-dehydratase subfamily.</text>
</comment>
<dbReference type="EMBL" id="CAESAN010000017">
    <property type="protein sequence ID" value="CAB4338009.1"/>
    <property type="molecule type" value="Genomic_DNA"/>
</dbReference>
<dbReference type="AlphaFoldDB" id="A0A6J5ZBS3"/>
<organism evidence="6">
    <name type="scientific">freshwater metagenome</name>
    <dbReference type="NCBI Taxonomy" id="449393"/>
    <lineage>
        <taxon>unclassified sequences</taxon>
        <taxon>metagenomes</taxon>
        <taxon>ecological metagenomes</taxon>
    </lineage>
</organism>
<name>A0A6J5ZBS3_9ZZZZ</name>
<evidence type="ECO:0000313" key="6">
    <source>
        <dbReference type="EMBL" id="CAB4338009.1"/>
    </source>
</evidence>
<protein>
    <recommendedName>
        <fullName evidence="3">GDP-mannose 4,6-dehydratase</fullName>
        <ecNumber evidence="3">4.2.1.47</ecNumber>
    </recommendedName>
</protein>
<dbReference type="EC" id="4.2.1.47" evidence="3"/>
<reference evidence="6" key="1">
    <citation type="submission" date="2020-05" db="EMBL/GenBank/DDBJ databases">
        <authorList>
            <person name="Chiriac C."/>
            <person name="Salcher M."/>
            <person name="Ghai R."/>
            <person name="Kavagutti S V."/>
        </authorList>
    </citation>
    <scope>NUCLEOTIDE SEQUENCE</scope>
</reference>
<dbReference type="PANTHER" id="PTHR43715:SF1">
    <property type="entry name" value="GDP-MANNOSE 4,6 DEHYDRATASE"/>
    <property type="match status" value="1"/>
</dbReference>
<evidence type="ECO:0000256" key="4">
    <source>
        <dbReference type="ARBA" id="ARBA00023239"/>
    </source>
</evidence>
<dbReference type="GO" id="GO:0008446">
    <property type="term" value="F:GDP-mannose 4,6-dehydratase activity"/>
    <property type="evidence" value="ECO:0007669"/>
    <property type="project" value="UniProtKB-EC"/>
</dbReference>
<dbReference type="SUPFAM" id="SSF51735">
    <property type="entry name" value="NAD(P)-binding Rossmann-fold domains"/>
    <property type="match status" value="1"/>
</dbReference>
<evidence type="ECO:0000259" key="5">
    <source>
        <dbReference type="Pfam" id="PF16363"/>
    </source>
</evidence>
<dbReference type="InterPro" id="IPR016040">
    <property type="entry name" value="NAD(P)-bd_dom"/>
</dbReference>
<dbReference type="Gene3D" id="3.90.25.10">
    <property type="entry name" value="UDP-galactose 4-epimerase, domain 1"/>
    <property type="match status" value="1"/>
</dbReference>
<dbReference type="CDD" id="cd05260">
    <property type="entry name" value="GDP_MD_SDR_e"/>
    <property type="match status" value="1"/>
</dbReference>
<accession>A0A6J5ZBS3</accession>
<proteinExistence type="inferred from homology"/>